<accession>A0A166SPT8</accession>
<sequence>LHLSDIVAVSFGMYAQAGTSHYSDLLHRAGLEARNTSDDFLDAVAYPNATGSWPFRGIDVTKPMVDVPSDEVGQGNGWSINIAVATNVSGSRSNPERRINPHYIYLQAPENAFENSESSLTSSHNWETCAIAWIGNRWSVEEIEKLHQDPDGSCNDVVSDDCVADMKLAVLENGCNLWSRQQPESCPGALSSVMVLTTSLELSPNKSTYGISEGWWSPTSNLSEEAVRDAYDEAVTTVYPVMLLYYYEDDEIHSSYSVFRCVLANNITEGSRQPETFGPVTPGPFGIGDSSAYRSQTSLLCLITAFILSLLMEFST</sequence>
<proteinExistence type="predicted"/>
<dbReference type="AlphaFoldDB" id="A0A166SPT8"/>
<dbReference type="Proteomes" id="UP000076552">
    <property type="component" value="Unassembled WGS sequence"/>
</dbReference>
<reference evidence="1 2" key="1">
    <citation type="submission" date="2015-06" db="EMBL/GenBank/DDBJ databases">
        <title>Survival trade-offs in plant roots during colonization by closely related pathogenic and mutualistic fungi.</title>
        <authorList>
            <person name="Hacquard S."/>
            <person name="Kracher B."/>
            <person name="Hiruma K."/>
            <person name="Weinman A."/>
            <person name="Muench P."/>
            <person name="Garrido Oter R."/>
            <person name="Ver Loren van Themaat E."/>
            <person name="Dallerey J.-F."/>
            <person name="Damm U."/>
            <person name="Henrissat B."/>
            <person name="Lespinet O."/>
            <person name="Thon M."/>
            <person name="Kemen E."/>
            <person name="McHardy A.C."/>
            <person name="Schulze-Lefert P."/>
            <person name="O'Connell R.J."/>
        </authorList>
    </citation>
    <scope>NUCLEOTIDE SEQUENCE [LARGE SCALE GENOMIC DNA]</scope>
    <source>
        <strain evidence="1 2">0861</strain>
    </source>
</reference>
<protein>
    <submittedName>
        <fullName evidence="1">Uncharacterized protein</fullName>
    </submittedName>
</protein>
<keyword evidence="2" id="KW-1185">Reference proteome</keyword>
<evidence type="ECO:0000313" key="2">
    <source>
        <dbReference type="Proteomes" id="UP000076552"/>
    </source>
</evidence>
<name>A0A166SPT8_9PEZI</name>
<dbReference type="STRING" id="708197.A0A166SPT8"/>
<evidence type="ECO:0000313" key="1">
    <source>
        <dbReference type="EMBL" id="KZL71022.1"/>
    </source>
</evidence>
<gene>
    <name evidence="1" type="ORF">CT0861_10107</name>
</gene>
<feature type="non-terminal residue" evidence="1">
    <location>
        <position position="1"/>
    </location>
</feature>
<comment type="caution">
    <text evidence="1">The sequence shown here is derived from an EMBL/GenBank/DDBJ whole genome shotgun (WGS) entry which is preliminary data.</text>
</comment>
<feature type="non-terminal residue" evidence="1">
    <location>
        <position position="316"/>
    </location>
</feature>
<organism evidence="1 2">
    <name type="scientific">Colletotrichum tofieldiae</name>
    <dbReference type="NCBI Taxonomy" id="708197"/>
    <lineage>
        <taxon>Eukaryota</taxon>
        <taxon>Fungi</taxon>
        <taxon>Dikarya</taxon>
        <taxon>Ascomycota</taxon>
        <taxon>Pezizomycotina</taxon>
        <taxon>Sordariomycetes</taxon>
        <taxon>Hypocreomycetidae</taxon>
        <taxon>Glomerellales</taxon>
        <taxon>Glomerellaceae</taxon>
        <taxon>Colletotrichum</taxon>
        <taxon>Colletotrichum spaethianum species complex</taxon>
    </lineage>
</organism>
<dbReference type="EMBL" id="LFIV01000080">
    <property type="protein sequence ID" value="KZL71022.1"/>
    <property type="molecule type" value="Genomic_DNA"/>
</dbReference>